<protein>
    <submittedName>
        <fullName evidence="2">Uncharacterized protein</fullName>
    </submittedName>
</protein>
<reference evidence="2 3" key="1">
    <citation type="submission" date="2013-12" db="EMBL/GenBank/DDBJ databases">
        <title>Draft genome of the parsitic nematode Ancylostoma duodenale.</title>
        <authorList>
            <person name="Mitreva M."/>
        </authorList>
    </citation>
    <scope>NUCLEOTIDE SEQUENCE [LARGE SCALE GENOMIC DNA]</scope>
    <source>
        <strain evidence="2 3">Zhejiang</strain>
    </source>
</reference>
<sequence>WCGDVADNLTVWTDNPNVWRCELPSAKVGYCSDVAFITCLRLDDLGGDLYLMLFNDSPDRIGIDPDYLAKGRVDKLQIMLKCRDGKWTLPDSSIRLTHILCDQYIIDKKKAADSPFKPVGSLANISTTTLSVVTSPELASSTDVSSTSTMSDFDDNDVEVKNPDVTEEVVDNFHETTTEDAMSSPQITDETTTTTQQPRSSDSVADSDLSTKTSQKTKQVLVQAMSHVTTTPMTTASTSSEAFQPVTSMEEDLLTTAEQQAEVSTVGTADTAKVDDVHPTETSTDSPNESSTTEPTTPAELDVAFMDLLNDIPIRTPPPIPIDTTSFSGSTTTKQSRMEIRGDEIDPGLPNPPSHVDPYDGAVLFPESEMKAQKAPSPVKPRKQLKQVTIPNRRIGQIEKHSLPEKSTVVRARPLATGRRRRLYKIQF</sequence>
<dbReference type="Proteomes" id="UP000054047">
    <property type="component" value="Unassembled WGS sequence"/>
</dbReference>
<feature type="region of interest" description="Disordered" evidence="1">
    <location>
        <begin position="261"/>
        <end position="299"/>
    </location>
</feature>
<dbReference type="AlphaFoldDB" id="A0A0C2GHF3"/>
<evidence type="ECO:0000313" key="3">
    <source>
        <dbReference type="Proteomes" id="UP000054047"/>
    </source>
</evidence>
<accession>A0A0C2GHF3</accession>
<feature type="non-terminal residue" evidence="2">
    <location>
        <position position="1"/>
    </location>
</feature>
<feature type="compositionally biased region" description="Low complexity" evidence="1">
    <location>
        <begin position="183"/>
        <end position="203"/>
    </location>
</feature>
<dbReference type="OrthoDB" id="5876616at2759"/>
<feature type="region of interest" description="Disordered" evidence="1">
    <location>
        <begin position="136"/>
        <end position="218"/>
    </location>
</feature>
<dbReference type="EMBL" id="KN733282">
    <property type="protein sequence ID" value="KIH58299.1"/>
    <property type="molecule type" value="Genomic_DNA"/>
</dbReference>
<feature type="compositionally biased region" description="Polar residues" evidence="1">
    <location>
        <begin position="326"/>
        <end position="335"/>
    </location>
</feature>
<feature type="compositionally biased region" description="Low complexity" evidence="1">
    <location>
        <begin position="280"/>
        <end position="299"/>
    </location>
</feature>
<feature type="compositionally biased region" description="Low complexity" evidence="1">
    <location>
        <begin position="140"/>
        <end position="151"/>
    </location>
</feature>
<feature type="region of interest" description="Disordered" evidence="1">
    <location>
        <begin position="316"/>
        <end position="335"/>
    </location>
</feature>
<keyword evidence="3" id="KW-1185">Reference proteome</keyword>
<evidence type="ECO:0000313" key="2">
    <source>
        <dbReference type="EMBL" id="KIH58299.1"/>
    </source>
</evidence>
<evidence type="ECO:0000256" key="1">
    <source>
        <dbReference type="SAM" id="MobiDB-lite"/>
    </source>
</evidence>
<name>A0A0C2GHF3_9BILA</name>
<proteinExistence type="predicted"/>
<organism evidence="2 3">
    <name type="scientific">Ancylostoma duodenale</name>
    <dbReference type="NCBI Taxonomy" id="51022"/>
    <lineage>
        <taxon>Eukaryota</taxon>
        <taxon>Metazoa</taxon>
        <taxon>Ecdysozoa</taxon>
        <taxon>Nematoda</taxon>
        <taxon>Chromadorea</taxon>
        <taxon>Rhabditida</taxon>
        <taxon>Rhabditina</taxon>
        <taxon>Rhabditomorpha</taxon>
        <taxon>Strongyloidea</taxon>
        <taxon>Ancylostomatidae</taxon>
        <taxon>Ancylostomatinae</taxon>
        <taxon>Ancylostoma</taxon>
    </lineage>
</organism>
<gene>
    <name evidence="2" type="ORF">ANCDUO_11499</name>
</gene>
<feature type="compositionally biased region" description="Polar residues" evidence="1">
    <location>
        <begin position="208"/>
        <end position="218"/>
    </location>
</feature>